<dbReference type="EMBL" id="GGEC01065311">
    <property type="protein sequence ID" value="MBX45795.1"/>
    <property type="molecule type" value="Transcribed_RNA"/>
</dbReference>
<name>A0A2P2NTL4_RHIMU</name>
<dbReference type="AlphaFoldDB" id="A0A2P2NTL4"/>
<organism evidence="1">
    <name type="scientific">Rhizophora mucronata</name>
    <name type="common">Asiatic mangrove</name>
    <dbReference type="NCBI Taxonomy" id="61149"/>
    <lineage>
        <taxon>Eukaryota</taxon>
        <taxon>Viridiplantae</taxon>
        <taxon>Streptophyta</taxon>
        <taxon>Embryophyta</taxon>
        <taxon>Tracheophyta</taxon>
        <taxon>Spermatophyta</taxon>
        <taxon>Magnoliopsida</taxon>
        <taxon>eudicotyledons</taxon>
        <taxon>Gunneridae</taxon>
        <taxon>Pentapetalae</taxon>
        <taxon>rosids</taxon>
        <taxon>fabids</taxon>
        <taxon>Malpighiales</taxon>
        <taxon>Rhizophoraceae</taxon>
        <taxon>Rhizophora</taxon>
    </lineage>
</organism>
<reference evidence="1" key="1">
    <citation type="submission" date="2018-02" db="EMBL/GenBank/DDBJ databases">
        <title>Rhizophora mucronata_Transcriptome.</title>
        <authorList>
            <person name="Meera S.P."/>
            <person name="Sreeshan A."/>
            <person name="Augustine A."/>
        </authorList>
    </citation>
    <scope>NUCLEOTIDE SEQUENCE</scope>
    <source>
        <tissue evidence="1">Leaf</tissue>
    </source>
</reference>
<proteinExistence type="predicted"/>
<sequence length="39" mass="4551">MLTNNDVAGSFISIPNNFYTKRELKALFHCGQSRMYLRN</sequence>
<evidence type="ECO:0000313" key="1">
    <source>
        <dbReference type="EMBL" id="MBX45795.1"/>
    </source>
</evidence>
<protein>
    <submittedName>
        <fullName evidence="1">Uncharacterized protein</fullName>
    </submittedName>
</protein>
<accession>A0A2P2NTL4</accession>